<keyword evidence="1" id="KW-1133">Transmembrane helix</keyword>
<gene>
    <name evidence="2" type="ORF">PLOB_00020412</name>
</gene>
<evidence type="ECO:0000313" key="3">
    <source>
        <dbReference type="Proteomes" id="UP001159405"/>
    </source>
</evidence>
<protein>
    <submittedName>
        <fullName evidence="2">Uncharacterized protein</fullName>
    </submittedName>
</protein>
<accession>A0ABN8NJU9</accession>
<organism evidence="2 3">
    <name type="scientific">Porites lobata</name>
    <dbReference type="NCBI Taxonomy" id="104759"/>
    <lineage>
        <taxon>Eukaryota</taxon>
        <taxon>Metazoa</taxon>
        <taxon>Cnidaria</taxon>
        <taxon>Anthozoa</taxon>
        <taxon>Hexacorallia</taxon>
        <taxon>Scleractinia</taxon>
        <taxon>Fungiina</taxon>
        <taxon>Poritidae</taxon>
        <taxon>Porites</taxon>
    </lineage>
</organism>
<feature type="transmembrane region" description="Helical" evidence="1">
    <location>
        <begin position="60"/>
        <end position="80"/>
    </location>
</feature>
<evidence type="ECO:0000256" key="1">
    <source>
        <dbReference type="SAM" id="Phobius"/>
    </source>
</evidence>
<name>A0ABN8NJU9_9CNID</name>
<keyword evidence="1" id="KW-0472">Membrane</keyword>
<dbReference type="Proteomes" id="UP001159405">
    <property type="component" value="Unassembled WGS sequence"/>
</dbReference>
<sequence length="192" mass="21820">PDQARKLVSFKKPAKSLDLNSEWKSGLEIKRFLSILFIHVLDPSSPLFCSGYTITMKTAFSFMMLTILAIMMTSVISRGVSSRRAYRELRARYFRTKAEFDRPAYMNEPAEECGKCFPQCYQVGDNGDQIKTCASECHCPKKRNVDVYFDEPFMDAKDPEFCGECFPPPGGCYQDGDNTDQITTCLDECKCV</sequence>
<keyword evidence="1" id="KW-0812">Transmembrane</keyword>
<reference evidence="2 3" key="1">
    <citation type="submission" date="2022-05" db="EMBL/GenBank/DDBJ databases">
        <authorList>
            <consortium name="Genoscope - CEA"/>
            <person name="William W."/>
        </authorList>
    </citation>
    <scope>NUCLEOTIDE SEQUENCE [LARGE SCALE GENOMIC DNA]</scope>
</reference>
<evidence type="ECO:0000313" key="2">
    <source>
        <dbReference type="EMBL" id="CAH3112085.1"/>
    </source>
</evidence>
<comment type="caution">
    <text evidence="2">The sequence shown here is derived from an EMBL/GenBank/DDBJ whole genome shotgun (WGS) entry which is preliminary data.</text>
</comment>
<dbReference type="EMBL" id="CALNXK010000024">
    <property type="protein sequence ID" value="CAH3112085.1"/>
    <property type="molecule type" value="Genomic_DNA"/>
</dbReference>
<keyword evidence="3" id="KW-1185">Reference proteome</keyword>
<feature type="non-terminal residue" evidence="2">
    <location>
        <position position="1"/>
    </location>
</feature>
<proteinExistence type="predicted"/>